<sequence length="180" mass="18742">MSYNQNYNQYDQYGQPYQDYQGYPGQQGQYAQQGQQYPAGEQPTLLAGRFDAKKVAVNLVIFGILAAAVTFAAVFVVDLLVGMIPDEVSGGVGTAVMAGVVAGVIGVMVGLLYIPVSGTGNEHLFGLAVIALAVVAAVAWVLAAGLLNGEWRTLVTLTGIICTAAVAYATPARIEAAAVR</sequence>
<reference evidence="2" key="2">
    <citation type="submission" date="2021-04" db="EMBL/GenBank/DDBJ databases">
        <authorList>
            <person name="Gilroy R."/>
        </authorList>
    </citation>
    <scope>NUCLEOTIDE SEQUENCE</scope>
    <source>
        <strain evidence="2">4376</strain>
    </source>
</reference>
<evidence type="ECO:0000256" key="1">
    <source>
        <dbReference type="SAM" id="Phobius"/>
    </source>
</evidence>
<keyword evidence="1" id="KW-1133">Transmembrane helix</keyword>
<reference evidence="2" key="1">
    <citation type="journal article" date="2021" name="PeerJ">
        <title>Extensive microbial diversity within the chicken gut microbiome revealed by metagenomics and culture.</title>
        <authorList>
            <person name="Gilroy R."/>
            <person name="Ravi A."/>
            <person name="Getino M."/>
            <person name="Pursley I."/>
            <person name="Horton D.L."/>
            <person name="Alikhan N.F."/>
            <person name="Baker D."/>
            <person name="Gharbi K."/>
            <person name="Hall N."/>
            <person name="Watson M."/>
            <person name="Adriaenssens E.M."/>
            <person name="Foster-Nyarko E."/>
            <person name="Jarju S."/>
            <person name="Secka A."/>
            <person name="Antonio M."/>
            <person name="Oren A."/>
            <person name="Chaudhuri R.R."/>
            <person name="La Ragione R."/>
            <person name="Hildebrand F."/>
            <person name="Pallen M.J."/>
        </authorList>
    </citation>
    <scope>NUCLEOTIDE SEQUENCE</scope>
    <source>
        <strain evidence="2">4376</strain>
    </source>
</reference>
<feature type="transmembrane region" description="Helical" evidence="1">
    <location>
        <begin position="59"/>
        <end position="84"/>
    </location>
</feature>
<feature type="transmembrane region" description="Helical" evidence="1">
    <location>
        <begin position="124"/>
        <end position="147"/>
    </location>
</feature>
<evidence type="ECO:0000313" key="2">
    <source>
        <dbReference type="EMBL" id="HIW95381.1"/>
    </source>
</evidence>
<dbReference type="AlphaFoldDB" id="A0A9D1RZ54"/>
<organism evidence="2 3">
    <name type="scientific">Candidatus Corynebacterium gallistercoris</name>
    <dbReference type="NCBI Taxonomy" id="2838530"/>
    <lineage>
        <taxon>Bacteria</taxon>
        <taxon>Bacillati</taxon>
        <taxon>Actinomycetota</taxon>
        <taxon>Actinomycetes</taxon>
        <taxon>Mycobacteriales</taxon>
        <taxon>Corynebacteriaceae</taxon>
        <taxon>Corynebacterium</taxon>
    </lineage>
</organism>
<keyword evidence="1" id="KW-0812">Transmembrane</keyword>
<gene>
    <name evidence="2" type="ORF">H9867_02665</name>
</gene>
<proteinExistence type="predicted"/>
<dbReference type="Proteomes" id="UP000824189">
    <property type="component" value="Unassembled WGS sequence"/>
</dbReference>
<name>A0A9D1RZ54_9CORY</name>
<protein>
    <submittedName>
        <fullName evidence="2">Uncharacterized protein</fullName>
    </submittedName>
</protein>
<keyword evidence="1" id="KW-0472">Membrane</keyword>
<dbReference type="EMBL" id="DXFZ01000033">
    <property type="protein sequence ID" value="HIW95381.1"/>
    <property type="molecule type" value="Genomic_DNA"/>
</dbReference>
<comment type="caution">
    <text evidence="2">The sequence shown here is derived from an EMBL/GenBank/DDBJ whole genome shotgun (WGS) entry which is preliminary data.</text>
</comment>
<accession>A0A9D1RZ54</accession>
<feature type="transmembrane region" description="Helical" evidence="1">
    <location>
        <begin position="90"/>
        <end position="112"/>
    </location>
</feature>
<evidence type="ECO:0000313" key="3">
    <source>
        <dbReference type="Proteomes" id="UP000824189"/>
    </source>
</evidence>
<feature type="transmembrane region" description="Helical" evidence="1">
    <location>
        <begin position="153"/>
        <end position="170"/>
    </location>
</feature>